<dbReference type="RefSeq" id="XP_002426617.1">
    <property type="nucleotide sequence ID" value="XM_002426572.1"/>
</dbReference>
<dbReference type="InParanoid" id="E0VKH3"/>
<gene>
    <name evidence="3" type="primary">8235498</name>
    <name evidence="2" type="ORF">Phum_PHUM263430</name>
</gene>
<dbReference type="STRING" id="121224.E0VKH3"/>
<protein>
    <recommendedName>
        <fullName evidence="5">Osteopetrosis-associated transmembrane protein 1</fullName>
    </recommendedName>
</protein>
<evidence type="ECO:0000313" key="2">
    <source>
        <dbReference type="EMBL" id="EEB13879.1"/>
    </source>
</evidence>
<keyword evidence="4" id="KW-1185">Reference proteome</keyword>
<name>E0VKH3_PEDHC</name>
<evidence type="ECO:0008006" key="5">
    <source>
        <dbReference type="Google" id="ProtNLM"/>
    </source>
</evidence>
<dbReference type="Pfam" id="PF09777">
    <property type="entry name" value="OSTMP1"/>
    <property type="match status" value="2"/>
</dbReference>
<sequence>MKGTVSCNIFNHSKECTILLESISTASSNFISCIVRNSRPVQICTSCATDYFFVLDKYEDIKKSQKSLNSTCDEKLLNQDKLEVIETTITFFNDLWSKGKYCLFNKSDEESVITKEFNKFNSDTNQCLASFYNSSSKTYSNEMNITQHLWSNVLHCGKTVLTFEIPLIVLSLTVIFFPLVLYGYSFKYTNHQTKSSAVLRRNRLSQRFGEQWRNRGSSSISN</sequence>
<dbReference type="AlphaFoldDB" id="E0VKH3"/>
<dbReference type="FunCoup" id="E0VKH3">
    <property type="interactions" value="785"/>
</dbReference>
<evidence type="ECO:0000256" key="1">
    <source>
        <dbReference type="SAM" id="Phobius"/>
    </source>
</evidence>
<dbReference type="EnsemblMetazoa" id="PHUM263430-RA">
    <property type="protein sequence ID" value="PHUM263430-PA"/>
    <property type="gene ID" value="PHUM263430"/>
</dbReference>
<evidence type="ECO:0000313" key="4">
    <source>
        <dbReference type="Proteomes" id="UP000009046"/>
    </source>
</evidence>
<dbReference type="eggNOG" id="ENOG502S4HQ">
    <property type="taxonomic scope" value="Eukaryota"/>
</dbReference>
<dbReference type="PANTHER" id="PTHR15644">
    <property type="entry name" value="OSTEOPETROSIS ASSOCIATED TRANSMEMBRANE PROTEIN 1"/>
    <property type="match status" value="1"/>
</dbReference>
<reference evidence="3" key="3">
    <citation type="submission" date="2021-02" db="UniProtKB">
        <authorList>
            <consortium name="EnsemblMetazoa"/>
        </authorList>
    </citation>
    <scope>IDENTIFICATION</scope>
    <source>
        <strain evidence="3">USDA</strain>
    </source>
</reference>
<reference evidence="2" key="1">
    <citation type="submission" date="2007-04" db="EMBL/GenBank/DDBJ databases">
        <title>Annotation of Pediculus humanus corporis strain USDA.</title>
        <authorList>
            <person name="Kirkness E."/>
            <person name="Hannick L."/>
            <person name="Hass B."/>
            <person name="Bruggner R."/>
            <person name="Lawson D."/>
            <person name="Bidwell S."/>
            <person name="Joardar V."/>
            <person name="Caler E."/>
            <person name="Walenz B."/>
            <person name="Inman J."/>
            <person name="Schobel S."/>
            <person name="Galinsky K."/>
            <person name="Amedeo P."/>
            <person name="Strausberg R."/>
        </authorList>
    </citation>
    <scope>NUCLEOTIDE SEQUENCE</scope>
    <source>
        <strain evidence="2">USDA</strain>
    </source>
</reference>
<proteinExistence type="predicted"/>
<feature type="transmembrane region" description="Helical" evidence="1">
    <location>
        <begin position="165"/>
        <end position="184"/>
    </location>
</feature>
<dbReference type="InterPro" id="IPR019172">
    <property type="entry name" value="Osteopetrosis-assoc_TM_1"/>
</dbReference>
<dbReference type="EMBL" id="DS235244">
    <property type="protein sequence ID" value="EEB13879.1"/>
    <property type="molecule type" value="Genomic_DNA"/>
</dbReference>
<organism>
    <name type="scientific">Pediculus humanus subsp. corporis</name>
    <name type="common">Body louse</name>
    <dbReference type="NCBI Taxonomy" id="121224"/>
    <lineage>
        <taxon>Eukaryota</taxon>
        <taxon>Metazoa</taxon>
        <taxon>Ecdysozoa</taxon>
        <taxon>Arthropoda</taxon>
        <taxon>Hexapoda</taxon>
        <taxon>Insecta</taxon>
        <taxon>Pterygota</taxon>
        <taxon>Neoptera</taxon>
        <taxon>Paraneoptera</taxon>
        <taxon>Psocodea</taxon>
        <taxon>Troctomorpha</taxon>
        <taxon>Phthiraptera</taxon>
        <taxon>Anoplura</taxon>
        <taxon>Pediculidae</taxon>
        <taxon>Pediculus</taxon>
    </lineage>
</organism>
<dbReference type="PANTHER" id="PTHR15644:SF2">
    <property type="entry name" value="OSTEOPETROSIS-ASSOCIATED TRANSMEMBRANE PROTEIN 1"/>
    <property type="match status" value="1"/>
</dbReference>
<dbReference type="OrthoDB" id="8021850at2759"/>
<keyword evidence="1" id="KW-0812">Transmembrane</keyword>
<reference evidence="2" key="2">
    <citation type="submission" date="2007-04" db="EMBL/GenBank/DDBJ databases">
        <title>The genome of the human body louse.</title>
        <authorList>
            <consortium name="The Human Body Louse Genome Consortium"/>
            <person name="Kirkness E."/>
            <person name="Walenz B."/>
            <person name="Hass B."/>
            <person name="Bruggner R."/>
            <person name="Strausberg R."/>
        </authorList>
    </citation>
    <scope>NUCLEOTIDE SEQUENCE</scope>
    <source>
        <strain evidence="2">USDA</strain>
    </source>
</reference>
<dbReference type="GeneID" id="8235498"/>
<accession>E0VKH3</accession>
<keyword evidence="1" id="KW-0472">Membrane</keyword>
<dbReference type="EMBL" id="AAZO01003044">
    <property type="status" value="NOT_ANNOTATED_CDS"/>
    <property type="molecule type" value="Genomic_DNA"/>
</dbReference>
<keyword evidence="1" id="KW-1133">Transmembrane helix</keyword>
<dbReference type="CTD" id="8235498"/>
<evidence type="ECO:0000313" key="3">
    <source>
        <dbReference type="EnsemblMetazoa" id="PHUM263430-PA"/>
    </source>
</evidence>
<dbReference type="VEuPathDB" id="VectorBase:PHUM263430"/>
<dbReference type="HOGENOM" id="CLU_070677_1_0_1"/>
<dbReference type="GO" id="GO:0005829">
    <property type="term" value="C:cytosol"/>
    <property type="evidence" value="ECO:0007669"/>
    <property type="project" value="TreeGrafter"/>
</dbReference>
<dbReference type="KEGG" id="phu:Phum_PHUM263430"/>
<dbReference type="Proteomes" id="UP000009046">
    <property type="component" value="Unassembled WGS sequence"/>
</dbReference>